<dbReference type="Proteomes" id="UP000773614">
    <property type="component" value="Unassembled WGS sequence"/>
</dbReference>
<dbReference type="Gene3D" id="3.30.2400.10">
    <property type="entry name" value="Major capsid protein gp5"/>
    <property type="match status" value="1"/>
</dbReference>
<evidence type="ECO:0000259" key="6">
    <source>
        <dbReference type="Pfam" id="PF05065"/>
    </source>
</evidence>
<dbReference type="OrthoDB" id="9786516at2"/>
<evidence type="ECO:0000313" key="7">
    <source>
        <dbReference type="EMBL" id="MYZ46467.1"/>
    </source>
</evidence>
<dbReference type="InterPro" id="IPR006433">
    <property type="entry name" value="Prohead_protease"/>
</dbReference>
<keyword evidence="3" id="KW-0645">Protease</keyword>
<keyword evidence="4" id="KW-0378">Hydrolase</keyword>
<dbReference type="InterPro" id="IPR024455">
    <property type="entry name" value="Phage_capsid"/>
</dbReference>
<dbReference type="EMBL" id="SPKJ01000003">
    <property type="protein sequence ID" value="MYZ46467.1"/>
    <property type="molecule type" value="Genomic_DNA"/>
</dbReference>
<evidence type="ECO:0000256" key="2">
    <source>
        <dbReference type="ARBA" id="ARBA00022612"/>
    </source>
</evidence>
<feature type="domain" description="Prohead serine protease" evidence="5">
    <location>
        <begin position="7"/>
        <end position="145"/>
    </location>
</feature>
<dbReference type="NCBIfam" id="TIGR01543">
    <property type="entry name" value="proheadase_HK97"/>
    <property type="match status" value="1"/>
</dbReference>
<keyword evidence="2" id="KW-1188">Viral release from host cell</keyword>
<keyword evidence="8" id="KW-1185">Reference proteome</keyword>
<comment type="subcellular location">
    <subcellularLocation>
        <location evidence="1">Virion</location>
    </subcellularLocation>
</comment>
<evidence type="ECO:0000259" key="5">
    <source>
        <dbReference type="Pfam" id="PF04586"/>
    </source>
</evidence>
<evidence type="ECO:0000256" key="3">
    <source>
        <dbReference type="ARBA" id="ARBA00022670"/>
    </source>
</evidence>
<dbReference type="SUPFAM" id="SSF56563">
    <property type="entry name" value="Major capsid protein gp5"/>
    <property type="match status" value="1"/>
</dbReference>
<dbReference type="Gene3D" id="3.30.2320.10">
    <property type="entry name" value="hypothetical protein PF0899 domain"/>
    <property type="match status" value="1"/>
</dbReference>
<comment type="caution">
    <text evidence="7">The sequence shown here is derived from an EMBL/GenBank/DDBJ whole genome shotgun (WGS) entry which is preliminary data.</text>
</comment>
<proteinExistence type="predicted"/>
<sequence>MNEHLEIKAALSVDEAGEITGIAWPFGSPDRVGDVIEKGAFAGTAGPLPMLFAHDQAQAVGVWDHVEETDRGLEVRGRLLIAEVERAREVRALIREGAIRGLSIGFSTKKSAARRGGGRTITALDLAEISVVAVPAHPRARITEAKAAGAAADQGNDMEDEAAPALTALETKMDQLADSVKGFGKLTDRLDRLEARLNRPGMTADMQAQNDNGLETKAFVQFARRGVERMGAEEIKSLVAANDAAGGYLAPEQFASELIKLLVEYSPIRAYARVMNITAGEVKFPRRTASTAATWVAETADRTASEPAFEQITLTPHELATFTDISTQLLEDNSYGLEGELMADFAESFGKTEGAAFVNGTGSGQPKGLMVASGITSVTTGAAGGFPTTNPADVLIGLYHSLPTAHAQRGIWLMNRNTLGTVRKWKDGDGRYLVLDPISQGAPSTLLGRPIVEAVDMDDIEADAFPILFGDLQGFRIVDRVALSVLRDPYSLATKGQVRFHARRRVGADVTHPDRFVKLQCAA</sequence>
<gene>
    <name evidence="7" type="ORF">E4O86_01865</name>
</gene>
<organism evidence="7 8">
    <name type="scientific">Propylenella binzhouense</name>
    <dbReference type="NCBI Taxonomy" id="2555902"/>
    <lineage>
        <taxon>Bacteria</taxon>
        <taxon>Pseudomonadati</taxon>
        <taxon>Pseudomonadota</taxon>
        <taxon>Alphaproteobacteria</taxon>
        <taxon>Hyphomicrobiales</taxon>
        <taxon>Propylenellaceae</taxon>
        <taxon>Propylenella</taxon>
    </lineage>
</organism>
<evidence type="ECO:0000256" key="4">
    <source>
        <dbReference type="ARBA" id="ARBA00022801"/>
    </source>
</evidence>
<dbReference type="Pfam" id="PF05065">
    <property type="entry name" value="Phage_capsid"/>
    <property type="match status" value="1"/>
</dbReference>
<dbReference type="NCBIfam" id="TIGR01554">
    <property type="entry name" value="major_cap_HK97"/>
    <property type="match status" value="1"/>
</dbReference>
<dbReference type="InterPro" id="IPR054613">
    <property type="entry name" value="Peptidase_S78_dom"/>
</dbReference>
<dbReference type="InterPro" id="IPR054612">
    <property type="entry name" value="Phage_capsid-like_C"/>
</dbReference>
<dbReference type="AlphaFoldDB" id="A0A964T2N0"/>
<dbReference type="RefSeq" id="WP_161138812.1">
    <property type="nucleotide sequence ID" value="NZ_SPKJ01000003.1"/>
</dbReference>
<dbReference type="GO" id="GO:0008233">
    <property type="term" value="F:peptidase activity"/>
    <property type="evidence" value="ECO:0007669"/>
    <property type="project" value="UniProtKB-KW"/>
</dbReference>
<dbReference type="GO" id="GO:0006508">
    <property type="term" value="P:proteolysis"/>
    <property type="evidence" value="ECO:0007669"/>
    <property type="project" value="UniProtKB-KW"/>
</dbReference>
<dbReference type="Pfam" id="PF04586">
    <property type="entry name" value="Peptidase_S78"/>
    <property type="match status" value="1"/>
</dbReference>
<name>A0A964T2N0_9HYPH</name>
<protein>
    <submittedName>
        <fullName evidence="7">Phage major capsid protein</fullName>
    </submittedName>
</protein>
<accession>A0A964T2N0</accession>
<feature type="domain" description="Phage capsid-like C-terminal" evidence="6">
    <location>
        <begin position="246"/>
        <end position="520"/>
    </location>
</feature>
<reference evidence="7" key="1">
    <citation type="submission" date="2019-03" db="EMBL/GenBank/DDBJ databases">
        <title>Afifella sp. nov., isolated from activated sludge.</title>
        <authorList>
            <person name="Li Q."/>
            <person name="Liu Y."/>
        </authorList>
    </citation>
    <scope>NUCLEOTIDE SEQUENCE</scope>
    <source>
        <strain evidence="7">L72</strain>
    </source>
</reference>
<evidence type="ECO:0000256" key="1">
    <source>
        <dbReference type="ARBA" id="ARBA00004328"/>
    </source>
</evidence>
<evidence type="ECO:0000313" key="8">
    <source>
        <dbReference type="Proteomes" id="UP000773614"/>
    </source>
</evidence>